<feature type="domain" description="Glycosyltransferase 2-like" evidence="1">
    <location>
        <begin position="7"/>
        <end position="110"/>
    </location>
</feature>
<reference evidence="2" key="1">
    <citation type="submission" date="2022-10" db="EMBL/GenBank/DDBJ databases">
        <title>Two novel species of Flavobacterium.</title>
        <authorList>
            <person name="Liu Q."/>
            <person name="Xin Y.-H."/>
        </authorList>
    </citation>
    <scope>NUCLEOTIDE SEQUENCE</scope>
    <source>
        <strain evidence="2">LS1R49</strain>
    </source>
</reference>
<sequence>MKNKLLSICIPTYNRAEVLDDTLNKLFSNPDFNGDLIEVLVSDNCSTDNTAEVVAKYPLVQYYRNEENVKDINFTIALGYATGHYIRLFNDTLSFKPKALGKMLGILKKHLEDKKNVFFYANIQFLNINCYKEFNGIESYFKEVSYFSTWIANFGAWREDFKNIENKEKYADLQFTQVDWSYQIVKNKRDTIIYFDDLFDVLFPNKKGGYHLIKTFVNNYLVIVKGEKLSLISYEIEKYFLCRYFIFPWLTEVLIIRKSEYSFETKNVFGIIFRKYWYEPYFYALLCVFIIRKIIFKIEGYSL</sequence>
<proteinExistence type="predicted"/>
<protein>
    <submittedName>
        <fullName evidence="2">Glycosyltransferase family 2 protein</fullName>
    </submittedName>
</protein>
<evidence type="ECO:0000313" key="2">
    <source>
        <dbReference type="EMBL" id="MCV9927426.1"/>
    </source>
</evidence>
<dbReference type="InterPro" id="IPR029044">
    <property type="entry name" value="Nucleotide-diphossugar_trans"/>
</dbReference>
<keyword evidence="3" id="KW-1185">Reference proteome</keyword>
<dbReference type="GO" id="GO:0016758">
    <property type="term" value="F:hexosyltransferase activity"/>
    <property type="evidence" value="ECO:0007669"/>
    <property type="project" value="UniProtKB-ARBA"/>
</dbReference>
<evidence type="ECO:0000313" key="3">
    <source>
        <dbReference type="Proteomes" id="UP001151079"/>
    </source>
</evidence>
<dbReference type="AlphaFoldDB" id="A0A9X2ZES4"/>
<name>A0A9X2ZES4_9FLAO</name>
<dbReference type="SUPFAM" id="SSF53448">
    <property type="entry name" value="Nucleotide-diphospho-sugar transferases"/>
    <property type="match status" value="1"/>
</dbReference>
<dbReference type="Gene3D" id="3.90.550.10">
    <property type="entry name" value="Spore Coat Polysaccharide Biosynthesis Protein SpsA, Chain A"/>
    <property type="match status" value="1"/>
</dbReference>
<dbReference type="Pfam" id="PF00535">
    <property type="entry name" value="Glycos_transf_2"/>
    <property type="match status" value="1"/>
</dbReference>
<dbReference type="InterPro" id="IPR001173">
    <property type="entry name" value="Glyco_trans_2-like"/>
</dbReference>
<gene>
    <name evidence="2" type="ORF">OIU83_07170</name>
</gene>
<dbReference type="PANTHER" id="PTHR22916:SF3">
    <property type="entry name" value="UDP-GLCNAC:BETAGAL BETA-1,3-N-ACETYLGLUCOSAMINYLTRANSFERASE-LIKE PROTEIN 1"/>
    <property type="match status" value="1"/>
</dbReference>
<dbReference type="Proteomes" id="UP001151079">
    <property type="component" value="Unassembled WGS sequence"/>
</dbReference>
<dbReference type="PANTHER" id="PTHR22916">
    <property type="entry name" value="GLYCOSYLTRANSFERASE"/>
    <property type="match status" value="1"/>
</dbReference>
<accession>A0A9X2ZES4</accession>
<organism evidence="2 3">
    <name type="scientific">Flavobacterium shii</name>
    <dbReference type="NCBI Taxonomy" id="2987687"/>
    <lineage>
        <taxon>Bacteria</taxon>
        <taxon>Pseudomonadati</taxon>
        <taxon>Bacteroidota</taxon>
        <taxon>Flavobacteriia</taxon>
        <taxon>Flavobacteriales</taxon>
        <taxon>Flavobacteriaceae</taxon>
        <taxon>Flavobacterium</taxon>
    </lineage>
</organism>
<dbReference type="EMBL" id="JAOZEW010000005">
    <property type="protein sequence ID" value="MCV9927426.1"/>
    <property type="molecule type" value="Genomic_DNA"/>
</dbReference>
<evidence type="ECO:0000259" key="1">
    <source>
        <dbReference type="Pfam" id="PF00535"/>
    </source>
</evidence>
<dbReference type="RefSeq" id="WP_264205564.1">
    <property type="nucleotide sequence ID" value="NZ_JAOZEW010000005.1"/>
</dbReference>
<comment type="caution">
    <text evidence="2">The sequence shown here is derived from an EMBL/GenBank/DDBJ whole genome shotgun (WGS) entry which is preliminary data.</text>
</comment>